<evidence type="ECO:0000256" key="3">
    <source>
        <dbReference type="ARBA" id="ARBA00023163"/>
    </source>
</evidence>
<evidence type="ECO:0000313" key="7">
    <source>
        <dbReference type="Proteomes" id="UP000030645"/>
    </source>
</evidence>
<evidence type="ECO:0000313" key="6">
    <source>
        <dbReference type="EMBL" id="EXC71813.1"/>
    </source>
</evidence>
<reference evidence="7" key="1">
    <citation type="submission" date="2013-01" db="EMBL/GenBank/DDBJ databases">
        <title>Draft Genome Sequence of a Mulberry Tree, Morus notabilis C.K. Schneid.</title>
        <authorList>
            <person name="He N."/>
            <person name="Zhao S."/>
        </authorList>
    </citation>
    <scope>NUCLEOTIDE SEQUENCE</scope>
</reference>
<evidence type="ECO:0000256" key="4">
    <source>
        <dbReference type="ARBA" id="ARBA00023242"/>
    </source>
</evidence>
<dbReference type="GO" id="GO:0046983">
    <property type="term" value="F:protein dimerization activity"/>
    <property type="evidence" value="ECO:0007669"/>
    <property type="project" value="InterPro"/>
</dbReference>
<sequence length="217" mass="24582">MHYAAADSATFRRVYTLHNSPSFALEAFDELWLLEDHSSTVAPTYTEINHLNPWRDLDFSPHLEQGISVLAEESNNIENDGSRGNRFSTLIESSSTEPNMFGEQCSDTLQNNTCTSRVEKDLNANTFTGQERSIVADYLSTSVRKGFSSKKRERKSKIKHVETERSRELVENEVEEQSLAKKQDHNAKERVRRMKLHASYLALGSLLPISGTSKVNT</sequence>
<evidence type="ECO:0000256" key="1">
    <source>
        <dbReference type="ARBA" id="ARBA00004123"/>
    </source>
</evidence>
<keyword evidence="2" id="KW-0805">Transcription regulation</keyword>
<dbReference type="PROSITE" id="PS50888">
    <property type="entry name" value="BHLH"/>
    <property type="match status" value="1"/>
</dbReference>
<gene>
    <name evidence="6" type="ORF">L484_000194</name>
</gene>
<evidence type="ECO:0000256" key="2">
    <source>
        <dbReference type="ARBA" id="ARBA00023015"/>
    </source>
</evidence>
<dbReference type="SUPFAM" id="SSF47459">
    <property type="entry name" value="HLH, helix-loop-helix DNA-binding domain"/>
    <property type="match status" value="1"/>
</dbReference>
<dbReference type="Proteomes" id="UP000030645">
    <property type="component" value="Unassembled WGS sequence"/>
</dbReference>
<organism evidence="6 7">
    <name type="scientific">Morus notabilis</name>
    <dbReference type="NCBI Taxonomy" id="981085"/>
    <lineage>
        <taxon>Eukaryota</taxon>
        <taxon>Viridiplantae</taxon>
        <taxon>Streptophyta</taxon>
        <taxon>Embryophyta</taxon>
        <taxon>Tracheophyta</taxon>
        <taxon>Spermatophyta</taxon>
        <taxon>Magnoliopsida</taxon>
        <taxon>eudicotyledons</taxon>
        <taxon>Gunneridae</taxon>
        <taxon>Pentapetalae</taxon>
        <taxon>rosids</taxon>
        <taxon>fabids</taxon>
        <taxon>Rosales</taxon>
        <taxon>Moraceae</taxon>
        <taxon>Moreae</taxon>
        <taxon>Morus</taxon>
    </lineage>
</organism>
<dbReference type="InterPro" id="IPR011598">
    <property type="entry name" value="bHLH_dom"/>
</dbReference>
<accession>W9SFU0</accession>
<dbReference type="GO" id="GO:0005634">
    <property type="term" value="C:nucleus"/>
    <property type="evidence" value="ECO:0007669"/>
    <property type="project" value="UniProtKB-SubCell"/>
</dbReference>
<dbReference type="EMBL" id="KE646478">
    <property type="protein sequence ID" value="EXC71813.1"/>
    <property type="molecule type" value="Genomic_DNA"/>
</dbReference>
<dbReference type="InterPro" id="IPR036638">
    <property type="entry name" value="HLH_DNA-bd_sf"/>
</dbReference>
<evidence type="ECO:0000259" key="5">
    <source>
        <dbReference type="PROSITE" id="PS50888"/>
    </source>
</evidence>
<keyword evidence="3" id="KW-0804">Transcription</keyword>
<protein>
    <recommendedName>
        <fullName evidence="5">BHLH domain-containing protein</fullName>
    </recommendedName>
</protein>
<keyword evidence="4" id="KW-0539">Nucleus</keyword>
<name>W9SFU0_9ROSA</name>
<keyword evidence="7" id="KW-1185">Reference proteome</keyword>
<dbReference type="AlphaFoldDB" id="W9SFU0"/>
<feature type="domain" description="BHLH" evidence="5">
    <location>
        <begin position="180"/>
        <end position="217"/>
    </location>
</feature>
<comment type="subcellular location">
    <subcellularLocation>
        <location evidence="1">Nucleus</location>
    </subcellularLocation>
</comment>
<proteinExistence type="predicted"/>